<dbReference type="PANTHER" id="PTHR43047:SF9">
    <property type="entry name" value="HISTIDINE KINASE"/>
    <property type="match status" value="1"/>
</dbReference>
<dbReference type="SMART" id="SM00387">
    <property type="entry name" value="HATPase_c"/>
    <property type="match status" value="1"/>
</dbReference>
<dbReference type="InterPro" id="IPR036890">
    <property type="entry name" value="HATPase_C_sf"/>
</dbReference>
<dbReference type="AlphaFoldDB" id="A0A8J7LX86"/>
<evidence type="ECO:0000259" key="8">
    <source>
        <dbReference type="PROSITE" id="PS50110"/>
    </source>
</evidence>
<evidence type="ECO:0000256" key="2">
    <source>
        <dbReference type="ARBA" id="ARBA00012438"/>
    </source>
</evidence>
<feature type="domain" description="Response regulatory" evidence="8">
    <location>
        <begin position="624"/>
        <end position="741"/>
    </location>
</feature>
<dbReference type="Pfam" id="PF12860">
    <property type="entry name" value="PAS_7"/>
    <property type="match status" value="1"/>
</dbReference>
<dbReference type="SUPFAM" id="SSF55874">
    <property type="entry name" value="ATPase domain of HSP90 chaperone/DNA topoisomerase II/histidine kinase"/>
    <property type="match status" value="1"/>
</dbReference>
<dbReference type="PANTHER" id="PTHR43047">
    <property type="entry name" value="TWO-COMPONENT HISTIDINE PROTEIN KINASE"/>
    <property type="match status" value="1"/>
</dbReference>
<evidence type="ECO:0000259" key="7">
    <source>
        <dbReference type="PROSITE" id="PS50109"/>
    </source>
</evidence>
<gene>
    <name evidence="9" type="ORF">JF290_17500</name>
</gene>
<proteinExistence type="predicted"/>
<keyword evidence="4" id="KW-0808">Transferase</keyword>
<dbReference type="Gene3D" id="3.30.565.10">
    <property type="entry name" value="Histidine kinase-like ATPase, C-terminal domain"/>
    <property type="match status" value="1"/>
</dbReference>
<dbReference type="CDD" id="cd00082">
    <property type="entry name" value="HisKA"/>
    <property type="match status" value="1"/>
</dbReference>
<dbReference type="InterPro" id="IPR003661">
    <property type="entry name" value="HisK_dim/P_dom"/>
</dbReference>
<dbReference type="PRINTS" id="PR00344">
    <property type="entry name" value="BCTRLSENSOR"/>
</dbReference>
<dbReference type="PROSITE" id="PS50109">
    <property type="entry name" value="HIS_KIN"/>
    <property type="match status" value="1"/>
</dbReference>
<organism evidence="9 10">
    <name type="scientific">Sedimentitalea arenosa</name>
    <dbReference type="NCBI Taxonomy" id="2798803"/>
    <lineage>
        <taxon>Bacteria</taxon>
        <taxon>Pseudomonadati</taxon>
        <taxon>Pseudomonadota</taxon>
        <taxon>Alphaproteobacteria</taxon>
        <taxon>Rhodobacterales</taxon>
        <taxon>Paracoccaceae</taxon>
        <taxon>Sedimentitalea</taxon>
    </lineage>
</organism>
<evidence type="ECO:0000256" key="4">
    <source>
        <dbReference type="ARBA" id="ARBA00022679"/>
    </source>
</evidence>
<dbReference type="Proteomes" id="UP000619079">
    <property type="component" value="Unassembled WGS sequence"/>
</dbReference>
<dbReference type="Gene3D" id="3.40.50.2300">
    <property type="match status" value="1"/>
</dbReference>
<dbReference type="PROSITE" id="PS50110">
    <property type="entry name" value="RESPONSE_REGULATORY"/>
    <property type="match status" value="1"/>
</dbReference>
<dbReference type="GO" id="GO:0005886">
    <property type="term" value="C:plasma membrane"/>
    <property type="evidence" value="ECO:0007669"/>
    <property type="project" value="TreeGrafter"/>
</dbReference>
<dbReference type="SUPFAM" id="SSF52172">
    <property type="entry name" value="CheY-like"/>
    <property type="match status" value="1"/>
</dbReference>
<evidence type="ECO:0000313" key="9">
    <source>
        <dbReference type="EMBL" id="MBJ6373326.1"/>
    </source>
</evidence>
<evidence type="ECO:0000256" key="6">
    <source>
        <dbReference type="PROSITE-ProRule" id="PRU00169"/>
    </source>
</evidence>
<dbReference type="FunFam" id="3.30.565.10:FF:000049">
    <property type="entry name" value="Two-component sensor histidine kinase"/>
    <property type="match status" value="1"/>
</dbReference>
<name>A0A8J7LX86_9RHOB</name>
<dbReference type="RefSeq" id="WP_199026204.1">
    <property type="nucleotide sequence ID" value="NZ_JAELVR010000013.1"/>
</dbReference>
<dbReference type="InterPro" id="IPR011006">
    <property type="entry name" value="CheY-like_superfamily"/>
</dbReference>
<dbReference type="GO" id="GO:0000155">
    <property type="term" value="F:phosphorelay sensor kinase activity"/>
    <property type="evidence" value="ECO:0007669"/>
    <property type="project" value="InterPro"/>
</dbReference>
<protein>
    <recommendedName>
        <fullName evidence="2">histidine kinase</fullName>
        <ecNumber evidence="2">2.7.13.3</ecNumber>
    </recommendedName>
</protein>
<reference evidence="9" key="1">
    <citation type="submission" date="2020-12" db="EMBL/GenBank/DDBJ databases">
        <title>Sedimentitalea sp. nov., isolated from sand in Incheon.</title>
        <authorList>
            <person name="Kim W."/>
        </authorList>
    </citation>
    <scope>NUCLEOTIDE SEQUENCE</scope>
    <source>
        <strain evidence="9">CAU 1593</strain>
    </source>
</reference>
<dbReference type="InterPro" id="IPR003594">
    <property type="entry name" value="HATPase_dom"/>
</dbReference>
<dbReference type="InterPro" id="IPR001789">
    <property type="entry name" value="Sig_transdc_resp-reg_receiver"/>
</dbReference>
<dbReference type="InterPro" id="IPR036097">
    <property type="entry name" value="HisK_dim/P_sf"/>
</dbReference>
<keyword evidence="10" id="KW-1185">Reference proteome</keyword>
<evidence type="ECO:0000256" key="1">
    <source>
        <dbReference type="ARBA" id="ARBA00000085"/>
    </source>
</evidence>
<comment type="caution">
    <text evidence="9">The sequence shown here is derived from an EMBL/GenBank/DDBJ whole genome shotgun (WGS) entry which is preliminary data.</text>
</comment>
<evidence type="ECO:0000256" key="3">
    <source>
        <dbReference type="ARBA" id="ARBA00022553"/>
    </source>
</evidence>
<dbReference type="Pfam" id="PF00072">
    <property type="entry name" value="Response_reg"/>
    <property type="match status" value="1"/>
</dbReference>
<dbReference type="InterPro" id="IPR005467">
    <property type="entry name" value="His_kinase_dom"/>
</dbReference>
<dbReference type="InterPro" id="IPR004358">
    <property type="entry name" value="Sig_transdc_His_kin-like_C"/>
</dbReference>
<dbReference type="Gene3D" id="1.10.287.130">
    <property type="match status" value="1"/>
</dbReference>
<dbReference type="EC" id="2.7.13.3" evidence="2"/>
<dbReference type="Pfam" id="PF02518">
    <property type="entry name" value="HATPase_c"/>
    <property type="match status" value="1"/>
</dbReference>
<dbReference type="Pfam" id="PF00512">
    <property type="entry name" value="HisKA"/>
    <property type="match status" value="1"/>
</dbReference>
<feature type="modified residue" description="4-aspartylphosphate" evidence="6">
    <location>
        <position position="675"/>
    </location>
</feature>
<keyword evidence="3 6" id="KW-0597">Phosphoprotein</keyword>
<dbReference type="SUPFAM" id="SSF47384">
    <property type="entry name" value="Homodimeric domain of signal transducing histidine kinase"/>
    <property type="match status" value="1"/>
</dbReference>
<comment type="catalytic activity">
    <reaction evidence="1">
        <text>ATP + protein L-histidine = ADP + protein N-phospho-L-histidine.</text>
        <dbReference type="EC" id="2.7.13.3"/>
    </reaction>
</comment>
<feature type="domain" description="Histidine kinase" evidence="7">
    <location>
        <begin position="389"/>
        <end position="601"/>
    </location>
</feature>
<dbReference type="SMART" id="SM00388">
    <property type="entry name" value="HisKA"/>
    <property type="match status" value="1"/>
</dbReference>
<keyword evidence="5" id="KW-0418">Kinase</keyword>
<dbReference type="EMBL" id="JAELVR010000013">
    <property type="protein sequence ID" value="MBJ6373326.1"/>
    <property type="molecule type" value="Genomic_DNA"/>
</dbReference>
<evidence type="ECO:0000313" key="10">
    <source>
        <dbReference type="Proteomes" id="UP000619079"/>
    </source>
</evidence>
<dbReference type="GO" id="GO:0009927">
    <property type="term" value="F:histidine phosphotransfer kinase activity"/>
    <property type="evidence" value="ECO:0007669"/>
    <property type="project" value="TreeGrafter"/>
</dbReference>
<accession>A0A8J7LX86</accession>
<evidence type="ECO:0000256" key="5">
    <source>
        <dbReference type="ARBA" id="ARBA00022777"/>
    </source>
</evidence>
<sequence>MIDPNEPLEVQVQRQAKIIDALVRRANQQHELGGSAYSLFQSAIRLQSKVSEKTRDLEDALTTLGRASNRLESSEVARARTQRTLEDALETMEGGFALFAEGRLQVFNDFFKHLIPDVQSLVETGLEFSAYVEALARSKSIHPRDGLTRFGLRRSILQLGEGPAAPFVLGLRNDRWFVITSRRTRSNNTVILQTEITAVVRNNRLEKNRLIDEQEHFLQAAFDHMPQGVATFSAEGTLLINNAQFGALLTLPIQLTTLGTAFGQIIEYLKAQALVGDLPHDDFASLIRFLRRAGNLRQRVRHVNDRILDIDMHPLPDGGCIVNVMDVTVEFQTTEMLEMRVQARTSELTEANVQLRRQYEEQARVEEDLRVAKAEVETAMTSKTRFFAAASHDLLQPINAAKLLISTVLDRTVGSDIEETVRRLEGSFRSIEGLLHALLDIARLEATDTNLVVTSFPLQDVLQGVHEDLGQLAVEKGLDLRFVPTSLWVKSDQRYLARSVQNFVDNAIRYTNEGRILVGCRRHRDTATIEVWDTGVGIPRKDQQLIFGEFTRADRSGNNSQGMGLGLSIVDRACRLLGHPIAVRSKPGVGSVFSLTLPVVAPNALMTGSTDSAARNGDEDMDLIILLVENDPGVAFAMVQKLEGWGASVLAAQSTQEALGLVEDIGMPPDIILADYHLNGDDTGIKAILTLRDRLDRDIPAIMITANHEDHIKEAGYRHRFSVLTKPVNLSRLRSLIDWKTLAHASSS</sequence>
<dbReference type="SMART" id="SM00448">
    <property type="entry name" value="REC"/>
    <property type="match status" value="1"/>
</dbReference>